<dbReference type="EMBL" id="RXTL01000005">
    <property type="protein sequence ID" value="RTS52016.1"/>
    <property type="molecule type" value="Genomic_DNA"/>
</dbReference>
<feature type="region of interest" description="Disordered" evidence="1">
    <location>
        <begin position="121"/>
        <end position="141"/>
    </location>
</feature>
<dbReference type="Proteomes" id="UP000276985">
    <property type="component" value="Unassembled WGS sequence"/>
</dbReference>
<evidence type="ECO:0000313" key="3">
    <source>
        <dbReference type="EMBL" id="RTS52016.1"/>
    </source>
</evidence>
<evidence type="ECO:0000259" key="2">
    <source>
        <dbReference type="Pfam" id="PF16778"/>
    </source>
</evidence>
<reference evidence="3 4" key="1">
    <citation type="submission" date="2018-12" db="EMBL/GenBank/DDBJ databases">
        <title>Pseudomonas aeruginosa Diversity Panel.</title>
        <authorList>
            <person name="Snesrud E."/>
            <person name="Mcgann P."/>
        </authorList>
    </citation>
    <scope>NUCLEOTIDE SEQUENCE [LARGE SCALE GENOMIC DNA]</scope>
    <source>
        <strain evidence="3 4">MRSN6241</strain>
    </source>
</reference>
<evidence type="ECO:0000313" key="4">
    <source>
        <dbReference type="Proteomes" id="UP000276985"/>
    </source>
</evidence>
<dbReference type="InterPro" id="IPR031893">
    <property type="entry name" value="Phage_tail_APC"/>
</dbReference>
<name>A0ABD7K9S5_PSEAI</name>
<proteinExistence type="predicted"/>
<feature type="domain" description="Phage tail assembly chaperone-like" evidence="2">
    <location>
        <begin position="68"/>
        <end position="133"/>
    </location>
</feature>
<dbReference type="AlphaFoldDB" id="A0ABD7K9S5"/>
<comment type="caution">
    <text evidence="3">The sequence shown here is derived from an EMBL/GenBank/DDBJ whole genome shotgun (WGS) entry which is preliminary data.</text>
</comment>
<dbReference type="RefSeq" id="WP_079740584.1">
    <property type="nucleotide sequence ID" value="NZ_LFXS01000002.1"/>
</dbReference>
<protein>
    <submittedName>
        <fullName evidence="3">Phage tail protein</fullName>
    </submittedName>
</protein>
<sequence>MPIYYSDSLSGFIDSDLQSVPVDAVPVDQETHKALLCGQSGANEISMSAGGVLSLKERSRSPLDLAAGERAWRDGELLKTDCFTIRHREELELGVKTTLTSVEFHELLSYRQRLREWPETEDFPMGSERPQTPSCISSAFE</sequence>
<feature type="compositionally biased region" description="Polar residues" evidence="1">
    <location>
        <begin position="129"/>
        <end position="141"/>
    </location>
</feature>
<gene>
    <name evidence="3" type="ORF">DY940_04230</name>
</gene>
<dbReference type="Pfam" id="PF16778">
    <property type="entry name" value="Phage_tail_APC"/>
    <property type="match status" value="1"/>
</dbReference>
<organism evidence="3 4">
    <name type="scientific">Pseudomonas aeruginosa</name>
    <dbReference type="NCBI Taxonomy" id="287"/>
    <lineage>
        <taxon>Bacteria</taxon>
        <taxon>Pseudomonadati</taxon>
        <taxon>Pseudomonadota</taxon>
        <taxon>Gammaproteobacteria</taxon>
        <taxon>Pseudomonadales</taxon>
        <taxon>Pseudomonadaceae</taxon>
        <taxon>Pseudomonas</taxon>
    </lineage>
</organism>
<evidence type="ECO:0000256" key="1">
    <source>
        <dbReference type="SAM" id="MobiDB-lite"/>
    </source>
</evidence>
<accession>A0ABD7K9S5</accession>